<dbReference type="GO" id="GO:0000785">
    <property type="term" value="C:chromatin"/>
    <property type="evidence" value="ECO:0007669"/>
    <property type="project" value="TreeGrafter"/>
</dbReference>
<dbReference type="AlphaFoldDB" id="A0A9P0CZ23"/>
<dbReference type="InterPro" id="IPR007728">
    <property type="entry name" value="Pre-SET_dom"/>
</dbReference>
<gene>
    <name evidence="8" type="ORF">PSYICH_LOCUS10803</name>
</gene>
<keyword evidence="3" id="KW-0808">Transferase</keyword>
<dbReference type="SMART" id="SM00248">
    <property type="entry name" value="ANK"/>
    <property type="match status" value="6"/>
</dbReference>
<dbReference type="Pfam" id="PF13857">
    <property type="entry name" value="Ank_5"/>
    <property type="match status" value="1"/>
</dbReference>
<dbReference type="GO" id="GO:0008270">
    <property type="term" value="F:zinc ion binding"/>
    <property type="evidence" value="ECO:0007669"/>
    <property type="project" value="InterPro"/>
</dbReference>
<dbReference type="Pfam" id="PF00856">
    <property type="entry name" value="SET"/>
    <property type="match status" value="1"/>
</dbReference>
<dbReference type="Gene3D" id="1.25.40.20">
    <property type="entry name" value="Ankyrin repeat-containing domain"/>
    <property type="match status" value="2"/>
</dbReference>
<feature type="compositionally biased region" description="Basic and acidic residues" evidence="5">
    <location>
        <begin position="92"/>
        <end position="102"/>
    </location>
</feature>
<dbReference type="Proteomes" id="UP001153636">
    <property type="component" value="Chromosome 5"/>
</dbReference>
<dbReference type="InterPro" id="IPR047762">
    <property type="entry name" value="EHMT_CRR"/>
</dbReference>
<feature type="compositionally biased region" description="Basic and acidic residues" evidence="5">
    <location>
        <begin position="152"/>
        <end position="167"/>
    </location>
</feature>
<keyword evidence="3" id="KW-0489">Methyltransferase</keyword>
<reference evidence="8" key="1">
    <citation type="submission" date="2022-01" db="EMBL/GenBank/DDBJ databases">
        <authorList>
            <person name="King R."/>
        </authorList>
    </citation>
    <scope>NUCLEOTIDE SEQUENCE</scope>
</reference>
<dbReference type="SUPFAM" id="SSF48403">
    <property type="entry name" value="Ankyrin repeat"/>
    <property type="match status" value="1"/>
</dbReference>
<feature type="compositionally biased region" description="Basic and acidic residues" evidence="5">
    <location>
        <begin position="37"/>
        <end position="50"/>
    </location>
</feature>
<evidence type="ECO:0000313" key="8">
    <source>
        <dbReference type="EMBL" id="CAH1111046.1"/>
    </source>
</evidence>
<dbReference type="SUPFAM" id="SSF82199">
    <property type="entry name" value="SET domain"/>
    <property type="match status" value="1"/>
</dbReference>
<proteinExistence type="predicted"/>
<dbReference type="InterPro" id="IPR043550">
    <property type="entry name" value="EHMT1/EHMT2"/>
</dbReference>
<dbReference type="OrthoDB" id="616263at2759"/>
<dbReference type="GO" id="GO:0002039">
    <property type="term" value="F:p53 binding"/>
    <property type="evidence" value="ECO:0007669"/>
    <property type="project" value="InterPro"/>
</dbReference>
<dbReference type="CDD" id="cd20905">
    <property type="entry name" value="EHMT_ZBD"/>
    <property type="match status" value="1"/>
</dbReference>
<dbReference type="EMBL" id="OV651817">
    <property type="protein sequence ID" value="CAH1111046.1"/>
    <property type="molecule type" value="Genomic_DNA"/>
</dbReference>
<dbReference type="GO" id="GO:0032259">
    <property type="term" value="P:methylation"/>
    <property type="evidence" value="ECO:0007669"/>
    <property type="project" value="UniProtKB-KW"/>
</dbReference>
<evidence type="ECO:0000256" key="2">
    <source>
        <dbReference type="ARBA" id="ARBA00022454"/>
    </source>
</evidence>
<dbReference type="InterPro" id="IPR046341">
    <property type="entry name" value="SET_dom_sf"/>
</dbReference>
<evidence type="ECO:0000256" key="3">
    <source>
        <dbReference type="ARBA" id="ARBA00022603"/>
    </source>
</evidence>
<keyword evidence="2" id="KW-0158">Chromosome</keyword>
<keyword evidence="4" id="KW-0949">S-adenosyl-L-methionine</keyword>
<evidence type="ECO:0000259" key="7">
    <source>
        <dbReference type="SMART" id="SM00468"/>
    </source>
</evidence>
<dbReference type="PANTHER" id="PTHR46307">
    <property type="entry name" value="G9A, ISOFORM B"/>
    <property type="match status" value="1"/>
</dbReference>
<comment type="subcellular location">
    <subcellularLocation>
        <location evidence="1">Chromosome</location>
    </subcellularLocation>
</comment>
<organism evidence="8 9">
    <name type="scientific">Psylliodes chrysocephalus</name>
    <dbReference type="NCBI Taxonomy" id="3402493"/>
    <lineage>
        <taxon>Eukaryota</taxon>
        <taxon>Metazoa</taxon>
        <taxon>Ecdysozoa</taxon>
        <taxon>Arthropoda</taxon>
        <taxon>Hexapoda</taxon>
        <taxon>Insecta</taxon>
        <taxon>Pterygota</taxon>
        <taxon>Neoptera</taxon>
        <taxon>Endopterygota</taxon>
        <taxon>Coleoptera</taxon>
        <taxon>Polyphaga</taxon>
        <taxon>Cucujiformia</taxon>
        <taxon>Chrysomeloidea</taxon>
        <taxon>Chrysomelidae</taxon>
        <taxon>Galerucinae</taxon>
        <taxon>Alticini</taxon>
        <taxon>Psylliodes</taxon>
    </lineage>
</organism>
<dbReference type="SMART" id="SM00317">
    <property type="entry name" value="SET"/>
    <property type="match status" value="1"/>
</dbReference>
<evidence type="ECO:0000256" key="4">
    <source>
        <dbReference type="ARBA" id="ARBA00022691"/>
    </source>
</evidence>
<dbReference type="Pfam" id="PF21533">
    <property type="entry name" value="EHMT1-2_CRR"/>
    <property type="match status" value="1"/>
</dbReference>
<dbReference type="GO" id="GO:0005634">
    <property type="term" value="C:nucleus"/>
    <property type="evidence" value="ECO:0007669"/>
    <property type="project" value="InterPro"/>
</dbReference>
<feature type="region of interest" description="Disordered" evidence="5">
    <location>
        <begin position="29"/>
        <end position="217"/>
    </location>
</feature>
<dbReference type="Pfam" id="PF13637">
    <property type="entry name" value="Ank_4"/>
    <property type="match status" value="1"/>
</dbReference>
<evidence type="ECO:0000256" key="5">
    <source>
        <dbReference type="SAM" id="MobiDB-lite"/>
    </source>
</evidence>
<name>A0A9P0CZ23_9CUCU</name>
<protein>
    <submittedName>
        <fullName evidence="8">Uncharacterized protein</fullName>
    </submittedName>
</protein>
<feature type="compositionally biased region" description="Polar residues" evidence="5">
    <location>
        <begin position="126"/>
        <end position="135"/>
    </location>
</feature>
<dbReference type="InterPro" id="IPR036770">
    <property type="entry name" value="Ankyrin_rpt-contain_sf"/>
</dbReference>
<accession>A0A9P0CZ23</accession>
<feature type="compositionally biased region" description="Polar residues" evidence="5">
    <location>
        <begin position="65"/>
        <end position="91"/>
    </location>
</feature>
<evidence type="ECO:0000259" key="6">
    <source>
        <dbReference type="SMART" id="SM00317"/>
    </source>
</evidence>
<dbReference type="PANTHER" id="PTHR46307:SF4">
    <property type="entry name" value="G9A, ISOFORM B"/>
    <property type="match status" value="1"/>
</dbReference>
<evidence type="ECO:0000256" key="1">
    <source>
        <dbReference type="ARBA" id="ARBA00004286"/>
    </source>
</evidence>
<dbReference type="GO" id="GO:0000122">
    <property type="term" value="P:negative regulation of transcription by RNA polymerase II"/>
    <property type="evidence" value="ECO:0007669"/>
    <property type="project" value="TreeGrafter"/>
</dbReference>
<dbReference type="InterPro" id="IPR001214">
    <property type="entry name" value="SET_dom"/>
</dbReference>
<feature type="domain" description="Pre-SET" evidence="7">
    <location>
        <begin position="724"/>
        <end position="824"/>
    </location>
</feature>
<dbReference type="SMART" id="SM00468">
    <property type="entry name" value="PreSET"/>
    <property type="match status" value="1"/>
</dbReference>
<dbReference type="InterPro" id="IPR002110">
    <property type="entry name" value="Ankyrin_rpt"/>
</dbReference>
<evidence type="ECO:0000313" key="9">
    <source>
        <dbReference type="Proteomes" id="UP001153636"/>
    </source>
</evidence>
<sequence>MSTNNEIVPYDQYDNNFINKLLGEMKSKFNKPQDLTEESKDESKIEVENEIKDEDIDTPEVTQFKKPNSESMIKSSKGNSPSRRSFRQKNNYSEEKLDDSLKRSSRRRSKESVLQNAIARKEKSYNESSKPQRLSRQLRPTKKVLENIAQAKEVKKVKMKTPEKCSKSESNVEMLREGPKKGKNSPSKNQRHVKRLKTSDSDKSESNSSFEDEVEIEAGKNVRKSRRISASQLLFSPKPQIADDAEDIPNYLENSIIENPELAVRLCLCTQKSKFYPLNNIEGVVYCSAVDSIDDRLVGCSREVNTDISPLLRPSQRIPYMSLCELHKNRLIRHNCCPTCGIFCTQGKFYECDAKHQYHQKCRLSVGNTECCPHCGLSTPSRDISLKFQCSNGPVFLPVQKSERGLAKMAFSKACDRIRCSTPLLIPSDSFRNVDNALTNGSDTTYSESDILDAISEEDAEKLTSAITSNSVDIHVKLSDFNDGSLLHYSASKGMLDICHLLISLGLPINDIDKEQNTALMLAITAHKMDVVQYLVRAGANIVLKGTDGMTALHVSAKCGNLDACRILIEAGSSQRNYVNCQDDGGWTPLVWACENGFSEIADFLISKGADPKLRDVEYNEALHWAAFSGCSHIVEMLVNRGCNVNTVNAHGETPLHIAAREDRYNCVIVLLARRADVFLVNKNNETALNCVPEDGLSYNPIALNMRLQSLLDTESRQYRIILSDDISKGREPNPVQCTNAVDDDLEPKDYIYITKSFMVSEGFSITTKPSDLQTCACEERCVGDDCLCGRLSVKCWYDEDGKLAFNFDFLDAPIIFECSDTCACNAITCRNRVVQRGTQQRFEVYKTERKGWSVRTLKCIPKGSFVCEYVGEILTDTDADRRDDDSFLFDLGSKETESFCVDAQYYGNLTRFINHSCDPNLHPIKVFIDHQDVRFPRIAFFALKDIPIGGEICFDYGPKFWIAKYKSFTCHCGSDDCRYSEENVGQTFAEIEDSLNEDSSLS</sequence>
<dbReference type="Pfam" id="PF12796">
    <property type="entry name" value="Ank_2"/>
    <property type="match status" value="1"/>
</dbReference>
<dbReference type="Gene3D" id="2.170.270.10">
    <property type="entry name" value="SET domain"/>
    <property type="match status" value="1"/>
</dbReference>
<dbReference type="Pfam" id="PF05033">
    <property type="entry name" value="Pre-SET"/>
    <property type="match status" value="1"/>
</dbReference>
<feature type="domain" description="SET" evidence="6">
    <location>
        <begin position="841"/>
        <end position="964"/>
    </location>
</feature>
<dbReference type="GO" id="GO:0046974">
    <property type="term" value="F:histone H3K9 methyltransferase activity"/>
    <property type="evidence" value="ECO:0007669"/>
    <property type="project" value="TreeGrafter"/>
</dbReference>
<keyword evidence="9" id="KW-1185">Reference proteome</keyword>